<dbReference type="InterPro" id="IPR047817">
    <property type="entry name" value="ABC2_TM_bact-type"/>
</dbReference>
<dbReference type="EMBL" id="CP045725">
    <property type="protein sequence ID" value="QGF22412.1"/>
    <property type="molecule type" value="Genomic_DNA"/>
</dbReference>
<dbReference type="PANTHER" id="PTHR43229:SF2">
    <property type="entry name" value="NODULATION PROTEIN J"/>
    <property type="match status" value="1"/>
</dbReference>
<dbReference type="PANTHER" id="PTHR43229">
    <property type="entry name" value="NODULATION PROTEIN J"/>
    <property type="match status" value="1"/>
</dbReference>
<feature type="transmembrane region" description="Helical" evidence="6">
    <location>
        <begin position="146"/>
        <end position="170"/>
    </location>
</feature>
<evidence type="ECO:0000256" key="6">
    <source>
        <dbReference type="RuleBase" id="RU361157"/>
    </source>
</evidence>
<dbReference type="AlphaFoldDB" id="A0A5Q2F621"/>
<name>A0A5Q2F621_9ACTN</name>
<feature type="domain" description="ABC transmembrane type-2" evidence="7">
    <location>
        <begin position="29"/>
        <end position="261"/>
    </location>
</feature>
<protein>
    <recommendedName>
        <fullName evidence="6">Transport permease protein</fullName>
    </recommendedName>
</protein>
<dbReference type="InterPro" id="IPR013525">
    <property type="entry name" value="ABC2_TM"/>
</dbReference>
<organism evidence="8 9">
    <name type="scientific">Raineyella fluvialis</name>
    <dbReference type="NCBI Taxonomy" id="2662261"/>
    <lineage>
        <taxon>Bacteria</taxon>
        <taxon>Bacillati</taxon>
        <taxon>Actinomycetota</taxon>
        <taxon>Actinomycetes</taxon>
        <taxon>Propionibacteriales</taxon>
        <taxon>Propionibacteriaceae</taxon>
        <taxon>Raineyella</taxon>
    </lineage>
</organism>
<comment type="subcellular location">
    <subcellularLocation>
        <location evidence="6">Cell membrane</location>
        <topology evidence="6">Multi-pass membrane protein</topology>
    </subcellularLocation>
    <subcellularLocation>
        <location evidence="1">Membrane</location>
        <topology evidence="1">Multi-pass membrane protein</topology>
    </subcellularLocation>
</comment>
<accession>A0A5Q2F621</accession>
<dbReference type="Pfam" id="PF01061">
    <property type="entry name" value="ABC2_membrane"/>
    <property type="match status" value="1"/>
</dbReference>
<reference evidence="8 9" key="1">
    <citation type="submission" date="2019-10" db="EMBL/GenBank/DDBJ databases">
        <title>Genomic analysis of Raineyella sp. CBA3103.</title>
        <authorList>
            <person name="Roh S.W."/>
        </authorList>
    </citation>
    <scope>NUCLEOTIDE SEQUENCE [LARGE SCALE GENOMIC DNA]</scope>
    <source>
        <strain evidence="8 9">CBA3103</strain>
    </source>
</reference>
<keyword evidence="6" id="KW-0813">Transport</keyword>
<dbReference type="PROSITE" id="PS51012">
    <property type="entry name" value="ABC_TM2"/>
    <property type="match status" value="1"/>
</dbReference>
<dbReference type="PIRSF" id="PIRSF006648">
    <property type="entry name" value="DrrB"/>
    <property type="match status" value="1"/>
</dbReference>
<evidence type="ECO:0000256" key="5">
    <source>
        <dbReference type="ARBA" id="ARBA00023251"/>
    </source>
</evidence>
<gene>
    <name evidence="8" type="ORF">Rai3103_00480</name>
</gene>
<keyword evidence="9" id="KW-1185">Reference proteome</keyword>
<feature type="transmembrane region" description="Helical" evidence="6">
    <location>
        <begin position="121"/>
        <end position="140"/>
    </location>
</feature>
<evidence type="ECO:0000256" key="3">
    <source>
        <dbReference type="ARBA" id="ARBA00022989"/>
    </source>
</evidence>
<keyword evidence="4 6" id="KW-0472">Membrane</keyword>
<proteinExistence type="inferred from homology"/>
<evidence type="ECO:0000256" key="1">
    <source>
        <dbReference type="ARBA" id="ARBA00004141"/>
    </source>
</evidence>
<dbReference type="GO" id="GO:0140359">
    <property type="term" value="F:ABC-type transporter activity"/>
    <property type="evidence" value="ECO:0007669"/>
    <property type="project" value="InterPro"/>
</dbReference>
<evidence type="ECO:0000259" key="7">
    <source>
        <dbReference type="PROSITE" id="PS51012"/>
    </source>
</evidence>
<keyword evidence="5" id="KW-0046">Antibiotic resistance</keyword>
<evidence type="ECO:0000313" key="8">
    <source>
        <dbReference type="EMBL" id="QGF22412.1"/>
    </source>
</evidence>
<evidence type="ECO:0000256" key="4">
    <source>
        <dbReference type="ARBA" id="ARBA00023136"/>
    </source>
</evidence>
<dbReference type="InterPro" id="IPR051784">
    <property type="entry name" value="Nod_factor_ABC_transporter"/>
</dbReference>
<keyword evidence="2 6" id="KW-0812">Transmembrane</keyword>
<feature type="transmembrane region" description="Helical" evidence="6">
    <location>
        <begin position="29"/>
        <end position="49"/>
    </location>
</feature>
<keyword evidence="3 6" id="KW-1133">Transmembrane helix</keyword>
<evidence type="ECO:0000256" key="2">
    <source>
        <dbReference type="ARBA" id="ARBA00022692"/>
    </source>
</evidence>
<dbReference type="InterPro" id="IPR000412">
    <property type="entry name" value="ABC_2_transport"/>
</dbReference>
<comment type="similarity">
    <text evidence="6">Belongs to the ABC-2 integral membrane protein family.</text>
</comment>
<dbReference type="KEGG" id="rain:Rai3103_00480"/>
<feature type="transmembrane region" description="Helical" evidence="6">
    <location>
        <begin position="177"/>
        <end position="198"/>
    </location>
</feature>
<keyword evidence="6" id="KW-1003">Cell membrane</keyword>
<dbReference type="Proteomes" id="UP000386847">
    <property type="component" value="Chromosome"/>
</dbReference>
<dbReference type="GO" id="GO:0043190">
    <property type="term" value="C:ATP-binding cassette (ABC) transporter complex"/>
    <property type="evidence" value="ECO:0007669"/>
    <property type="project" value="InterPro"/>
</dbReference>
<dbReference type="RefSeq" id="WP_153570922.1">
    <property type="nucleotide sequence ID" value="NZ_CP045725.1"/>
</dbReference>
<sequence length="262" mass="27756">MNEGTVQKFIGDTTAVFVREIMLFLRDPFSLVFSLLQPLIFLALFGPLLSGAVGGMGGPVALGTSPLQWFVPGVIVMISLFGTSMTGSNLLYELMTGSYERVLATPLDRSAILVGRALKEFAPLFVQGLIIAIACVPFGFRLHPLHLLAGLILLGVFGVGIGALSYALGLASKGREWVFWGVQQTLLFPLLILSGMMLPLEAGPAWMQVASRFSPLTYIVEAERALASGTFASGAVLWGVVAAALTAAVGLAVGIRKTRTTI</sequence>
<evidence type="ECO:0000313" key="9">
    <source>
        <dbReference type="Proteomes" id="UP000386847"/>
    </source>
</evidence>
<feature type="transmembrane region" description="Helical" evidence="6">
    <location>
        <begin position="235"/>
        <end position="255"/>
    </location>
</feature>
<feature type="transmembrane region" description="Helical" evidence="6">
    <location>
        <begin position="69"/>
        <end position="92"/>
    </location>
</feature>
<dbReference type="GO" id="GO:0046677">
    <property type="term" value="P:response to antibiotic"/>
    <property type="evidence" value="ECO:0007669"/>
    <property type="project" value="UniProtKB-KW"/>
</dbReference>